<evidence type="ECO:0000256" key="1">
    <source>
        <dbReference type="ARBA" id="ARBA00004202"/>
    </source>
</evidence>
<dbReference type="InterPro" id="IPR027417">
    <property type="entry name" value="P-loop_NTPase"/>
</dbReference>
<reference evidence="12 13" key="1">
    <citation type="submission" date="2020-07" db="EMBL/GenBank/DDBJ databases">
        <title>Draft whole-genome sequence of Heliobacterium chlorum DSM 3682, type strain.</title>
        <authorList>
            <person name="Kyndt J.A."/>
            <person name="Meyer T.E."/>
            <person name="Imhoff J.F."/>
        </authorList>
    </citation>
    <scope>NUCLEOTIDE SEQUENCE [LARGE SCALE GENOMIC DNA]</scope>
    <source>
        <strain evidence="12 13">DSM 3682</strain>
    </source>
</reference>
<dbReference type="GO" id="GO:0005524">
    <property type="term" value="F:ATP binding"/>
    <property type="evidence" value="ECO:0007669"/>
    <property type="project" value="UniProtKB-KW"/>
</dbReference>
<evidence type="ECO:0000256" key="8">
    <source>
        <dbReference type="ARBA" id="ARBA00023136"/>
    </source>
</evidence>
<dbReference type="InterPro" id="IPR003593">
    <property type="entry name" value="AAA+_ATPase"/>
</dbReference>
<dbReference type="NCBIfam" id="TIGR01166">
    <property type="entry name" value="cbiO"/>
    <property type="match status" value="1"/>
</dbReference>
<keyword evidence="7" id="KW-1278">Translocase</keyword>
<dbReference type="CDD" id="cd03225">
    <property type="entry name" value="ABC_cobalt_CbiO_domain1"/>
    <property type="match status" value="1"/>
</dbReference>
<comment type="function">
    <text evidence="10">Part of an ABC transporter complex. Responsible for energy coupling to the transport system.</text>
</comment>
<feature type="domain" description="ABC transporter" evidence="11">
    <location>
        <begin position="11"/>
        <end position="244"/>
    </location>
</feature>
<dbReference type="SUPFAM" id="SSF52540">
    <property type="entry name" value="P-loop containing nucleoside triphosphate hydrolases"/>
    <property type="match status" value="1"/>
</dbReference>
<keyword evidence="3 10" id="KW-0813">Transport</keyword>
<keyword evidence="8 10" id="KW-0472">Membrane</keyword>
<dbReference type="PROSITE" id="PS50893">
    <property type="entry name" value="ABC_TRANSPORTER_2"/>
    <property type="match status" value="1"/>
</dbReference>
<protein>
    <recommendedName>
        <fullName evidence="10">ABC transporter ATP-binding protein</fullName>
    </recommendedName>
</protein>
<sequence length="299" mass="32787">MPAKLTGRPLIEVRQLKHTYRSGGEALKGIDLTINTGEMIAVVGRNGAGKTTLTKHFNGLLRPTAGTVLLDGQDTAKLPVAQLARTVGYVFQNPDHQIFHERLFDEIAFGPRNLGLRGDELTARVDSALKAVDLTEYRDRDPGDLSRGQRKRAALASVLAMETAVIILDEPTSGQDYQESEQIMEILRELNRRGHTILFITHDMELVQEHAHRVLLIDDGKLVIDAPPQELFRQEQALTSAGLRLPPTAELEQRLAAFGIHSDAGTVEALATSIARRSSRIIARDSFDENCSGGVAACQ</sequence>
<dbReference type="Proteomes" id="UP000617402">
    <property type="component" value="Unassembled WGS sequence"/>
</dbReference>
<evidence type="ECO:0000313" key="13">
    <source>
        <dbReference type="Proteomes" id="UP000617402"/>
    </source>
</evidence>
<evidence type="ECO:0000256" key="6">
    <source>
        <dbReference type="ARBA" id="ARBA00022840"/>
    </source>
</evidence>
<evidence type="ECO:0000259" key="11">
    <source>
        <dbReference type="PROSITE" id="PS50893"/>
    </source>
</evidence>
<dbReference type="InterPro" id="IPR005876">
    <property type="entry name" value="Co_trans_ATP-bd"/>
</dbReference>
<comment type="function">
    <text evidence="9">Probably part of an ABC transporter complex. Responsible for energy coupling to the transport system.</text>
</comment>
<evidence type="ECO:0000256" key="9">
    <source>
        <dbReference type="ARBA" id="ARBA00025157"/>
    </source>
</evidence>
<dbReference type="InterPro" id="IPR003439">
    <property type="entry name" value="ABC_transporter-like_ATP-bd"/>
</dbReference>
<evidence type="ECO:0000256" key="5">
    <source>
        <dbReference type="ARBA" id="ARBA00022741"/>
    </source>
</evidence>
<comment type="caution">
    <text evidence="12">The sequence shown here is derived from an EMBL/GenBank/DDBJ whole genome shotgun (WGS) entry which is preliminary data.</text>
</comment>
<dbReference type="RefSeq" id="WP_188039250.1">
    <property type="nucleotide sequence ID" value="NZ_JACVHF010000004.1"/>
</dbReference>
<keyword evidence="13" id="KW-1185">Reference proteome</keyword>
<dbReference type="EMBL" id="JACVHF010000004">
    <property type="protein sequence ID" value="MBC9784121.1"/>
    <property type="molecule type" value="Genomic_DNA"/>
</dbReference>
<proteinExistence type="inferred from homology"/>
<keyword evidence="6 10" id="KW-0067">ATP-binding</keyword>
<dbReference type="Pfam" id="PF00005">
    <property type="entry name" value="ABC_tran"/>
    <property type="match status" value="1"/>
</dbReference>
<dbReference type="PANTHER" id="PTHR43553">
    <property type="entry name" value="HEAVY METAL TRANSPORTER"/>
    <property type="match status" value="1"/>
</dbReference>
<dbReference type="PANTHER" id="PTHR43553:SF24">
    <property type="entry name" value="ENERGY-COUPLING FACTOR TRANSPORTER ATP-BINDING PROTEIN ECFA1"/>
    <property type="match status" value="1"/>
</dbReference>
<comment type="similarity">
    <text evidence="2 10">Belongs to the ABC transporter superfamily.</text>
</comment>
<dbReference type="Gene3D" id="3.40.50.300">
    <property type="entry name" value="P-loop containing nucleotide triphosphate hydrolases"/>
    <property type="match status" value="1"/>
</dbReference>
<evidence type="ECO:0000256" key="10">
    <source>
        <dbReference type="RuleBase" id="RU364103"/>
    </source>
</evidence>
<dbReference type="SMART" id="SM00382">
    <property type="entry name" value="AAA"/>
    <property type="match status" value="1"/>
</dbReference>
<name>A0ABR7T384_HELCL</name>
<gene>
    <name evidence="12" type="ORF">H1S01_06305</name>
</gene>
<dbReference type="InterPro" id="IPR015856">
    <property type="entry name" value="ABC_transpr_CbiO/EcfA_su"/>
</dbReference>
<evidence type="ECO:0000256" key="2">
    <source>
        <dbReference type="ARBA" id="ARBA00005417"/>
    </source>
</evidence>
<keyword evidence="5 10" id="KW-0547">Nucleotide-binding</keyword>
<evidence type="ECO:0000256" key="3">
    <source>
        <dbReference type="ARBA" id="ARBA00022448"/>
    </source>
</evidence>
<organism evidence="12 13">
    <name type="scientific">Heliobacterium chlorum</name>
    <dbReference type="NCBI Taxonomy" id="2698"/>
    <lineage>
        <taxon>Bacteria</taxon>
        <taxon>Bacillati</taxon>
        <taxon>Bacillota</taxon>
        <taxon>Clostridia</taxon>
        <taxon>Eubacteriales</taxon>
        <taxon>Heliobacteriaceae</taxon>
        <taxon>Heliobacterium</taxon>
    </lineage>
</organism>
<comment type="subcellular location">
    <subcellularLocation>
        <location evidence="1 10">Cell membrane</location>
        <topology evidence="1 10">Peripheral membrane protein</topology>
    </subcellularLocation>
</comment>
<evidence type="ECO:0000313" key="12">
    <source>
        <dbReference type="EMBL" id="MBC9784121.1"/>
    </source>
</evidence>
<keyword evidence="4 10" id="KW-1003">Cell membrane</keyword>
<evidence type="ECO:0000256" key="7">
    <source>
        <dbReference type="ARBA" id="ARBA00022967"/>
    </source>
</evidence>
<accession>A0ABR7T384</accession>
<dbReference type="InterPro" id="IPR050095">
    <property type="entry name" value="ECF_ABC_transporter_ATP-bd"/>
</dbReference>
<evidence type="ECO:0000256" key="4">
    <source>
        <dbReference type="ARBA" id="ARBA00022475"/>
    </source>
</evidence>